<protein>
    <recommendedName>
        <fullName evidence="3">Peptide ABC transporter permease</fullName>
    </recommendedName>
</protein>
<dbReference type="InterPro" id="IPR020115">
    <property type="entry name" value="Fin"/>
</dbReference>
<dbReference type="OrthoDB" id="2084556at2"/>
<dbReference type="STRING" id="1157490.EL26_11675"/>
<dbReference type="EMBL" id="JMIR01000014">
    <property type="protein sequence ID" value="KEO83121.1"/>
    <property type="molecule type" value="Genomic_DNA"/>
</dbReference>
<gene>
    <name evidence="1" type="ORF">EL26_11675</name>
</gene>
<dbReference type="Proteomes" id="UP000027931">
    <property type="component" value="Unassembled WGS sequence"/>
</dbReference>
<dbReference type="AlphaFoldDB" id="A0A074LM20"/>
<sequence>MSIIYTCRHCQTKVGELPNSHIHDVRTGLHSLTPAEAADIISYNSIQDSTYVKTVCEHCQETLEANPELSLLSNPLQ</sequence>
<organism evidence="1 2">
    <name type="scientific">Tumebacillus flagellatus</name>
    <dbReference type="NCBI Taxonomy" id="1157490"/>
    <lineage>
        <taxon>Bacteria</taxon>
        <taxon>Bacillati</taxon>
        <taxon>Bacillota</taxon>
        <taxon>Bacilli</taxon>
        <taxon>Bacillales</taxon>
        <taxon>Alicyclobacillaceae</taxon>
        <taxon>Tumebacillus</taxon>
    </lineage>
</organism>
<name>A0A074LM20_9BACL</name>
<keyword evidence="2" id="KW-1185">Reference proteome</keyword>
<dbReference type="Pfam" id="PF10955">
    <property type="entry name" value="Fin"/>
    <property type="match status" value="1"/>
</dbReference>
<dbReference type="eggNOG" id="ENOG5033CVR">
    <property type="taxonomic scope" value="Bacteria"/>
</dbReference>
<reference evidence="1 2" key="1">
    <citation type="journal article" date="2013" name="Int. J. Syst. Evol. Microbiol.">
        <title>Tumebacillus flagellatus sp. nov., an alpha-amylase/pullulanase-producing bacterium isolated from cassava wastewater.</title>
        <authorList>
            <person name="Wang Q."/>
            <person name="Xie N."/>
            <person name="Qin Y."/>
            <person name="Shen N."/>
            <person name="Zhu J."/>
            <person name="Mi H."/>
            <person name="Huang R."/>
        </authorList>
    </citation>
    <scope>NUCLEOTIDE SEQUENCE [LARGE SCALE GENOMIC DNA]</scope>
    <source>
        <strain evidence="1 2">GST4</strain>
    </source>
</reference>
<evidence type="ECO:0008006" key="3">
    <source>
        <dbReference type="Google" id="ProtNLM"/>
    </source>
</evidence>
<dbReference type="RefSeq" id="WP_038088283.1">
    <property type="nucleotide sequence ID" value="NZ_JMIR01000014.1"/>
</dbReference>
<accession>A0A074LM20</accession>
<proteinExistence type="predicted"/>
<evidence type="ECO:0000313" key="1">
    <source>
        <dbReference type="EMBL" id="KEO83121.1"/>
    </source>
</evidence>
<evidence type="ECO:0000313" key="2">
    <source>
        <dbReference type="Proteomes" id="UP000027931"/>
    </source>
</evidence>
<comment type="caution">
    <text evidence="1">The sequence shown here is derived from an EMBL/GenBank/DDBJ whole genome shotgun (WGS) entry which is preliminary data.</text>
</comment>
<dbReference type="GO" id="GO:0010468">
    <property type="term" value="P:regulation of gene expression"/>
    <property type="evidence" value="ECO:0007669"/>
    <property type="project" value="InterPro"/>
</dbReference>